<evidence type="ECO:0000256" key="6">
    <source>
        <dbReference type="ARBA" id="ARBA00023242"/>
    </source>
</evidence>
<evidence type="ECO:0000259" key="7">
    <source>
        <dbReference type="PROSITE" id="PS50048"/>
    </source>
</evidence>
<dbReference type="Pfam" id="PF11951">
    <property type="entry name" value="Fungal_trans_2"/>
    <property type="match status" value="1"/>
</dbReference>
<dbReference type="PANTHER" id="PTHR37534">
    <property type="entry name" value="TRANSCRIPTIONAL ACTIVATOR PROTEIN UGA3"/>
    <property type="match status" value="1"/>
</dbReference>
<evidence type="ECO:0000256" key="2">
    <source>
        <dbReference type="ARBA" id="ARBA00022833"/>
    </source>
</evidence>
<evidence type="ECO:0000256" key="1">
    <source>
        <dbReference type="ARBA" id="ARBA00004123"/>
    </source>
</evidence>
<dbReference type="PROSITE" id="PS00463">
    <property type="entry name" value="ZN2_CY6_FUNGAL_1"/>
    <property type="match status" value="1"/>
</dbReference>
<evidence type="ECO:0000313" key="9">
    <source>
        <dbReference type="Proteomes" id="UP001642482"/>
    </source>
</evidence>
<evidence type="ECO:0000256" key="3">
    <source>
        <dbReference type="ARBA" id="ARBA00023015"/>
    </source>
</evidence>
<keyword evidence="5" id="KW-0804">Transcription</keyword>
<feature type="domain" description="Zn(2)-C6 fungal-type" evidence="7">
    <location>
        <begin position="20"/>
        <end position="50"/>
    </location>
</feature>
<dbReference type="EMBL" id="CAWUHD010000117">
    <property type="protein sequence ID" value="CAK7233004.1"/>
    <property type="molecule type" value="Genomic_DNA"/>
</dbReference>
<dbReference type="Pfam" id="PF00172">
    <property type="entry name" value="Zn_clus"/>
    <property type="match status" value="1"/>
</dbReference>
<keyword evidence="9" id="KW-1185">Reference proteome</keyword>
<keyword evidence="3" id="KW-0805">Transcription regulation</keyword>
<sequence length="483" mass="54158">MTRVRTRERRRPATLRTKTGCHNCRTRKRKCDEQHPTCLACAKRHLSCSWPQEKVQTVGGRPSISLPEEGFQGLAGLALSHGTTDSLLHHYTSRLCAVLLNRHAHPDFARLFLQSSILPKLQHMVEPLLACASLDLSRQFPSHQCYQRLAWAYYAQAVTRTRNIITQKCVQGTENWLLLNVLHLNLFETWSATDARDADANDGTDMKNRTPVLLHIQGAAQILKLKLQGTSDPDSTKGSGRQPHRDVLPRSTSDMVVTRIAAEAFVYHTVNWSMFFLFHGNNSSHNFQSSFMPTPDAELWDGLQPYLELRPFPDASGAQNSPVLGVPWQLYRFFSDLAILRKQSTREASALDNLSKSLDSWEDEKDTRTRLFVLALRLLLLKFQQPSLTTRDARVQLLVSEATDLLHDTHVERTDFWPLLIVGSAAVNPQQIALLRATLQTIALTMHSVAFAKTKLALEAIWADTKNDGLTMLLGGGGSGVPS</sequence>
<organism evidence="8 9">
    <name type="scientific">Sporothrix eucalyptigena</name>
    <dbReference type="NCBI Taxonomy" id="1812306"/>
    <lineage>
        <taxon>Eukaryota</taxon>
        <taxon>Fungi</taxon>
        <taxon>Dikarya</taxon>
        <taxon>Ascomycota</taxon>
        <taxon>Pezizomycotina</taxon>
        <taxon>Sordariomycetes</taxon>
        <taxon>Sordariomycetidae</taxon>
        <taxon>Ophiostomatales</taxon>
        <taxon>Ophiostomataceae</taxon>
        <taxon>Sporothrix</taxon>
    </lineage>
</organism>
<evidence type="ECO:0000256" key="5">
    <source>
        <dbReference type="ARBA" id="ARBA00023163"/>
    </source>
</evidence>
<reference evidence="8 9" key="1">
    <citation type="submission" date="2024-01" db="EMBL/GenBank/DDBJ databases">
        <authorList>
            <person name="Allen C."/>
            <person name="Tagirdzhanova G."/>
        </authorList>
    </citation>
    <scope>NUCLEOTIDE SEQUENCE [LARGE SCALE GENOMIC DNA]</scope>
</reference>
<comment type="caution">
    <text evidence="8">The sequence shown here is derived from an EMBL/GenBank/DDBJ whole genome shotgun (WGS) entry which is preliminary data.</text>
</comment>
<protein>
    <recommendedName>
        <fullName evidence="7">Zn(2)-C6 fungal-type domain-containing protein</fullName>
    </recommendedName>
</protein>
<dbReference type="InterPro" id="IPR001138">
    <property type="entry name" value="Zn2Cys6_DnaBD"/>
</dbReference>
<dbReference type="Proteomes" id="UP001642482">
    <property type="component" value="Unassembled WGS sequence"/>
</dbReference>
<dbReference type="SMART" id="SM00066">
    <property type="entry name" value="GAL4"/>
    <property type="match status" value="1"/>
</dbReference>
<keyword evidence="6" id="KW-0539">Nucleus</keyword>
<dbReference type="PANTHER" id="PTHR37534:SF46">
    <property type="entry name" value="ZN(II)2CYS6 TRANSCRIPTION FACTOR (EUROFUNG)"/>
    <property type="match status" value="1"/>
</dbReference>
<dbReference type="PROSITE" id="PS50048">
    <property type="entry name" value="ZN2_CY6_FUNGAL_2"/>
    <property type="match status" value="1"/>
</dbReference>
<dbReference type="CDD" id="cd00067">
    <property type="entry name" value="GAL4"/>
    <property type="match status" value="1"/>
</dbReference>
<evidence type="ECO:0000256" key="4">
    <source>
        <dbReference type="ARBA" id="ARBA00023125"/>
    </source>
</evidence>
<keyword evidence="2" id="KW-0862">Zinc</keyword>
<accession>A0ABP0CLN8</accession>
<gene>
    <name evidence="8" type="ORF">SEUCBS140593_008456</name>
</gene>
<dbReference type="InterPro" id="IPR036864">
    <property type="entry name" value="Zn2-C6_fun-type_DNA-bd_sf"/>
</dbReference>
<dbReference type="SUPFAM" id="SSF57701">
    <property type="entry name" value="Zn2/Cys6 DNA-binding domain"/>
    <property type="match status" value="1"/>
</dbReference>
<name>A0ABP0CLN8_9PEZI</name>
<evidence type="ECO:0000313" key="8">
    <source>
        <dbReference type="EMBL" id="CAK7233004.1"/>
    </source>
</evidence>
<dbReference type="InterPro" id="IPR021858">
    <property type="entry name" value="Fun_TF"/>
</dbReference>
<comment type="subcellular location">
    <subcellularLocation>
        <location evidence="1">Nucleus</location>
    </subcellularLocation>
</comment>
<proteinExistence type="predicted"/>
<dbReference type="Gene3D" id="4.10.240.10">
    <property type="entry name" value="Zn(2)-C6 fungal-type DNA-binding domain"/>
    <property type="match status" value="1"/>
</dbReference>
<keyword evidence="4" id="KW-0238">DNA-binding</keyword>